<keyword evidence="1" id="KW-0175">Coiled coil</keyword>
<proteinExistence type="predicted"/>
<evidence type="ECO:0008006" key="5">
    <source>
        <dbReference type="Google" id="ProtNLM"/>
    </source>
</evidence>
<dbReference type="EnsemblBacteria" id="AAQ00451">
    <property type="protein sequence ID" value="AAQ00451"/>
    <property type="gene ID" value="Pro_1407"/>
</dbReference>
<organism evidence="3 4">
    <name type="scientific">Prochlorococcus marinus (strain SARG / CCMP1375 / SS120)</name>
    <dbReference type="NCBI Taxonomy" id="167539"/>
    <lineage>
        <taxon>Bacteria</taxon>
        <taxon>Bacillati</taxon>
        <taxon>Cyanobacteriota</taxon>
        <taxon>Cyanophyceae</taxon>
        <taxon>Synechococcales</taxon>
        <taxon>Prochlorococcaceae</taxon>
        <taxon>Prochlorococcus</taxon>
    </lineage>
</organism>
<dbReference type="EMBL" id="AE017126">
    <property type="protein sequence ID" value="AAQ00451.1"/>
    <property type="molecule type" value="Genomic_DNA"/>
</dbReference>
<feature type="compositionally biased region" description="Basic and acidic residues" evidence="2">
    <location>
        <begin position="1"/>
        <end position="16"/>
    </location>
</feature>
<evidence type="ECO:0000256" key="1">
    <source>
        <dbReference type="SAM" id="Coils"/>
    </source>
</evidence>
<dbReference type="AlphaFoldDB" id="Q7VAQ0"/>
<dbReference type="STRING" id="167539.Pro_1407"/>
<accession>Q7VAQ0</accession>
<dbReference type="Pfam" id="PF11285">
    <property type="entry name" value="DUF3086"/>
    <property type="match status" value="1"/>
</dbReference>
<feature type="coiled-coil region" evidence="1">
    <location>
        <begin position="58"/>
        <end position="92"/>
    </location>
</feature>
<dbReference type="KEGG" id="pma:Pro_1407"/>
<dbReference type="Proteomes" id="UP000001420">
    <property type="component" value="Chromosome"/>
</dbReference>
<dbReference type="InterPro" id="IPR021437">
    <property type="entry name" value="DUF3086"/>
</dbReference>
<feature type="region of interest" description="Disordered" evidence="2">
    <location>
        <begin position="1"/>
        <end position="46"/>
    </location>
</feature>
<gene>
    <name evidence="3" type="ordered locus">Pro_1407</name>
</gene>
<evidence type="ECO:0000313" key="3">
    <source>
        <dbReference type="EMBL" id="AAQ00451.1"/>
    </source>
</evidence>
<dbReference type="HOGENOM" id="CLU_026708_0_0_3"/>
<dbReference type="OrthoDB" id="569160at2"/>
<dbReference type="RefSeq" id="WP_011125558.1">
    <property type="nucleotide sequence ID" value="NC_005042.1"/>
</dbReference>
<dbReference type="PATRIC" id="fig|167539.5.peg.1473"/>
<sequence length="344" mass="38893">MTEVDPKSKNESKADEDCNEIQVIKESDIEGEKNNSKKRIYPSENLSKVKNSEKLNSTEFFQLALKDLEEKRTELESDIKDLEKRKIKLEKEVSQSFSGQSDSIARRVKGFQDYLTGALQDLSQSVEQLELIAQPVVVTPSPLDKTNIETSTVSEKAEEIAAIADTFKPDKDLILQLLGQYIEGPDYYANPWKFRRSLDAQDAEILEDWFFNMGGRGAQPSLGNRSKNVQLSAALIAILGELYGDRFQALVLASQPERLGEWRRGLQDALGLNREDFGPNSGVVLFERAEPLIERADRLEAENEVPLILIDAAERNIEIPILQFPIWLAFAATNEELYLEEELI</sequence>
<evidence type="ECO:0000256" key="2">
    <source>
        <dbReference type="SAM" id="MobiDB-lite"/>
    </source>
</evidence>
<protein>
    <recommendedName>
        <fullName evidence="5">DUF3086 domain-containing protein</fullName>
    </recommendedName>
</protein>
<reference evidence="3 4" key="1">
    <citation type="journal article" date="2003" name="Proc. Natl. Acad. Sci. U.S.A.">
        <title>Genome sequence of the cyanobacterium Prochlorococcus marinus SS120, a nearly minimal oxyphototrophic genome.</title>
        <authorList>
            <person name="Dufresne A."/>
            <person name="Salanoubat M."/>
            <person name="Partensky F."/>
            <person name="Artiguenave F."/>
            <person name="Axmann I.M."/>
            <person name="Barbe V."/>
            <person name="Duprat S."/>
            <person name="Galperin M.Y."/>
            <person name="Koonin E.V."/>
            <person name="Le Gall F."/>
            <person name="Makarova K.S."/>
            <person name="Ostrowski M."/>
            <person name="Oztas S."/>
            <person name="Robert C."/>
            <person name="Rogozin I.B."/>
            <person name="Scanlan D.J."/>
            <person name="Tandeau de Marsac N."/>
            <person name="Weissenbach J."/>
            <person name="Wincker P."/>
            <person name="Wolf Y.I."/>
            <person name="Hess W.R."/>
        </authorList>
    </citation>
    <scope>NUCLEOTIDE SEQUENCE [LARGE SCALE GENOMIC DNA]</scope>
    <source>
        <strain evidence="4">SARG / CCMP1375 / SS120</strain>
    </source>
</reference>
<dbReference type="eggNOG" id="COG1196">
    <property type="taxonomic scope" value="Bacteria"/>
</dbReference>
<keyword evidence="4" id="KW-1185">Reference proteome</keyword>
<name>Q7VAQ0_PROMA</name>
<evidence type="ECO:0000313" key="4">
    <source>
        <dbReference type="Proteomes" id="UP000001420"/>
    </source>
</evidence>
<feature type="compositionally biased region" description="Basic and acidic residues" evidence="2">
    <location>
        <begin position="23"/>
        <end position="35"/>
    </location>
</feature>